<reference evidence="5" key="1">
    <citation type="submission" date="2017-02" db="EMBL/GenBank/DDBJ databases">
        <authorList>
            <person name="Rodrigo-Torres L."/>
            <person name="Arahal R.D."/>
            <person name="Lucena T."/>
        </authorList>
    </citation>
    <scope>NUCLEOTIDE SEQUENCE [LARGE SCALE GENOMIC DNA]</scope>
    <source>
        <strain evidence="5">CECT 7878</strain>
    </source>
</reference>
<dbReference type="EC" id="3.1.4.52" evidence="4"/>
<feature type="transmembrane region" description="Helical" evidence="2">
    <location>
        <begin position="340"/>
        <end position="360"/>
    </location>
</feature>
<evidence type="ECO:0000259" key="3">
    <source>
        <dbReference type="PROSITE" id="PS51832"/>
    </source>
</evidence>
<evidence type="ECO:0000313" key="4">
    <source>
        <dbReference type="EMBL" id="SJN55566.1"/>
    </source>
</evidence>
<dbReference type="STRING" id="1123498.VR7878_01319"/>
<dbReference type="SUPFAM" id="SSF109604">
    <property type="entry name" value="HD-domain/PDEase-like"/>
    <property type="match status" value="2"/>
</dbReference>
<keyword evidence="4" id="KW-0378">Hydrolase</keyword>
<evidence type="ECO:0000256" key="2">
    <source>
        <dbReference type="SAM" id="Phobius"/>
    </source>
</evidence>
<dbReference type="SUPFAM" id="SSF103190">
    <property type="entry name" value="Sensory domain-like"/>
    <property type="match status" value="1"/>
</dbReference>
<dbReference type="PANTHER" id="PTHR45228">
    <property type="entry name" value="CYCLIC DI-GMP PHOSPHODIESTERASE TM_0186-RELATED"/>
    <property type="match status" value="1"/>
</dbReference>
<feature type="transmembrane region" description="Helical" evidence="2">
    <location>
        <begin position="12"/>
        <end position="32"/>
    </location>
</feature>
<dbReference type="Proteomes" id="UP000188276">
    <property type="component" value="Unassembled WGS sequence"/>
</dbReference>
<dbReference type="OrthoDB" id="9764808at2"/>
<dbReference type="PANTHER" id="PTHR45228:SF5">
    <property type="entry name" value="CYCLIC DI-GMP PHOSPHODIESTERASE VC_1348-RELATED"/>
    <property type="match status" value="1"/>
</dbReference>
<dbReference type="AlphaFoldDB" id="A0A1R4LG67"/>
<accession>A0A1R4LG67</accession>
<organism evidence="4 5">
    <name type="scientific">Vibrio ruber (strain DSM 16370 / JCM 11486 / BCRC 17186 / CECT 7878 / LMG 23124 / VR1)</name>
    <dbReference type="NCBI Taxonomy" id="1123498"/>
    <lineage>
        <taxon>Bacteria</taxon>
        <taxon>Pseudomonadati</taxon>
        <taxon>Pseudomonadota</taxon>
        <taxon>Gammaproteobacteria</taxon>
        <taxon>Vibrionales</taxon>
        <taxon>Vibrionaceae</taxon>
        <taxon>Vibrio</taxon>
    </lineage>
</organism>
<dbReference type="RefSeq" id="WP_077334591.1">
    <property type="nucleotide sequence ID" value="NZ_FULE01000017.1"/>
</dbReference>
<gene>
    <name evidence="4" type="primary">rpfG_2</name>
    <name evidence="4" type="ORF">VR7878_01319</name>
</gene>
<evidence type="ECO:0000256" key="1">
    <source>
        <dbReference type="ARBA" id="ARBA00004533"/>
    </source>
</evidence>
<keyword evidence="2" id="KW-0812">Transmembrane</keyword>
<dbReference type="Gene3D" id="6.10.340.10">
    <property type="match status" value="1"/>
</dbReference>
<dbReference type="InterPro" id="IPR037522">
    <property type="entry name" value="HD_GYP_dom"/>
</dbReference>
<proteinExistence type="predicted"/>
<name>A0A1R4LG67_VIBR1</name>
<keyword evidence="2" id="KW-1133">Transmembrane helix</keyword>
<sequence>MKLRRYSLSLHIGSLFLILTSIVGGVLILISYNHAQELLSETAKQLSYENSRKIETEYKQSIGPVLTTLDFLAFSTFVEKEHSPIDDKRWLASMALVFQKNPNLVAIYFADDNGDFTLIRSLLNEQDIRRFDAPENATLYAQQTQANGQNDIFFLDEQFQQISHRQTFDNQFDPRQRPWFLSAQRDGKIRLTEPYFFYFLKTHGVTLSRRSPDGHKVVGADFTLDSLSRQIDAIGFSEDTKLILFDQKYNVLAQHDAGVSVTNTQAENRNKLEDSLFTPILHRISSQVIYETVNDGEQDWSLTLTPVILNPYVTLMLAEATPHDALLSNLLSMRDHQLKVVIILLIICFLTVAIIASRLARPLKKLVQLSDNITRFEFKKTRYPKSIIKEVANLSQSLQLMEHTLHDLLKLLRNTASNHDFNTLAKTLTQQSYQITRAETIILYIFSGETESFTTLTNHAIIPFRIDINDLLNETPWLKAQLQKGEVVHLSKQDNAIKKYREQLFNTDIYLFPLLNRRHQLIGILNLGYERPLTQEQSDKHAFLRELMSFAQIAKDNIDTLQQQKEVFYAFIELIASAIDTKSPHTRGHSQRVPTLVQWLAEATVTDTHYYPYFKMDASQREELNVASWLHDCGKITTPEYIFNKATKLETIYNRIHEVRMRFELLKLQAEADYWKGLAEGKDQTTLLAELEATHQTLDEEFVFVAQCNVSDAPMTNEKIEKLHQIAQRNWKRTLDDQLGVSSVERQRTGKPKSLPVMEKLLDDKPSHCVTWESGNYNYPQETPQETWQDRFSLKPGELLYNRGELHNLSVRHGTLTEEEQFILNSHTVQTLMLLERLPYPEHLKNIPKIAACHHERMDGHGFPRGLKGAELSIQARIITVADAFESLMFRERPDQKVNMLPEVIDRMTDMAVNGHLDPRLYLLFLENKLYQRYAHAFMAEEQMMQIDPDIHIKRVKQYLKTMTHQA</sequence>
<dbReference type="InterPro" id="IPR029016">
    <property type="entry name" value="GAF-like_dom_sf"/>
</dbReference>
<dbReference type="Gene3D" id="1.10.3210.10">
    <property type="entry name" value="Hypothetical protein af1432"/>
    <property type="match status" value="2"/>
</dbReference>
<dbReference type="Gene3D" id="3.30.450.40">
    <property type="match status" value="1"/>
</dbReference>
<feature type="domain" description="HD-GYP" evidence="3">
    <location>
        <begin position="735"/>
        <end position="941"/>
    </location>
</feature>
<dbReference type="GO" id="GO:0005886">
    <property type="term" value="C:plasma membrane"/>
    <property type="evidence" value="ECO:0007669"/>
    <property type="project" value="UniProtKB-SubCell"/>
</dbReference>
<dbReference type="Pfam" id="PF13487">
    <property type="entry name" value="HD_5"/>
    <property type="match status" value="1"/>
</dbReference>
<keyword evidence="2" id="KW-0472">Membrane</keyword>
<dbReference type="InterPro" id="IPR003607">
    <property type="entry name" value="HD/PDEase_dom"/>
</dbReference>
<dbReference type="GO" id="GO:0071111">
    <property type="term" value="F:cyclic-guanylate-specific phosphodiesterase activity"/>
    <property type="evidence" value="ECO:0007669"/>
    <property type="project" value="UniProtKB-EC"/>
</dbReference>
<protein>
    <submittedName>
        <fullName evidence="4">Cyclic di-GMP phosphodiesterase response regulator RpfG</fullName>
        <ecNumber evidence="4">3.1.4.52</ecNumber>
    </submittedName>
</protein>
<dbReference type="EMBL" id="FULE01000017">
    <property type="protein sequence ID" value="SJN55566.1"/>
    <property type="molecule type" value="Genomic_DNA"/>
</dbReference>
<comment type="subcellular location">
    <subcellularLocation>
        <location evidence="1">Cell inner membrane</location>
    </subcellularLocation>
</comment>
<dbReference type="InterPro" id="IPR052020">
    <property type="entry name" value="Cyclic_di-GMP/3'3'-cGAMP_PDE"/>
</dbReference>
<evidence type="ECO:0000313" key="5">
    <source>
        <dbReference type="Proteomes" id="UP000188276"/>
    </source>
</evidence>
<dbReference type="SUPFAM" id="SSF55781">
    <property type="entry name" value="GAF domain-like"/>
    <property type="match status" value="1"/>
</dbReference>
<dbReference type="PROSITE" id="PS51832">
    <property type="entry name" value="HD_GYP"/>
    <property type="match status" value="1"/>
</dbReference>
<dbReference type="InterPro" id="IPR029151">
    <property type="entry name" value="Sensor-like_sf"/>
</dbReference>
<dbReference type="Gene3D" id="3.30.450.20">
    <property type="entry name" value="PAS domain"/>
    <property type="match status" value="2"/>
</dbReference>
<dbReference type="CDD" id="cd00077">
    <property type="entry name" value="HDc"/>
    <property type="match status" value="1"/>
</dbReference>
<keyword evidence="5" id="KW-1185">Reference proteome</keyword>